<feature type="region of interest" description="Disordered" evidence="1">
    <location>
        <begin position="22"/>
        <end position="48"/>
    </location>
</feature>
<keyword evidence="4" id="KW-1185">Reference proteome</keyword>
<dbReference type="Gene3D" id="1.20.1260.10">
    <property type="match status" value="1"/>
</dbReference>
<gene>
    <name evidence="3" type="ORF">GCM10010971_29230</name>
</gene>
<dbReference type="RefSeq" id="WP_188695356.1">
    <property type="nucleotide sequence ID" value="NZ_BMLY01000005.1"/>
</dbReference>
<dbReference type="EMBL" id="BMLY01000005">
    <property type="protein sequence ID" value="GGP27104.1"/>
    <property type="molecule type" value="Genomic_DNA"/>
</dbReference>
<dbReference type="Proteomes" id="UP000621859">
    <property type="component" value="Unassembled WGS sequence"/>
</dbReference>
<accession>A0ABQ2PQ88</accession>
<dbReference type="Pfam" id="PF13628">
    <property type="entry name" value="DUF4142"/>
    <property type="match status" value="1"/>
</dbReference>
<comment type="caution">
    <text evidence="3">The sequence shown here is derived from an EMBL/GenBank/DDBJ whole genome shotgun (WGS) entry which is preliminary data.</text>
</comment>
<dbReference type="InterPro" id="IPR025419">
    <property type="entry name" value="DUF4142"/>
</dbReference>
<organism evidence="3 4">
    <name type="scientific">Silvimonas amylolytica</name>
    <dbReference type="NCBI Taxonomy" id="449663"/>
    <lineage>
        <taxon>Bacteria</taxon>
        <taxon>Pseudomonadati</taxon>
        <taxon>Pseudomonadota</taxon>
        <taxon>Betaproteobacteria</taxon>
        <taxon>Neisseriales</taxon>
        <taxon>Chitinibacteraceae</taxon>
        <taxon>Silvimonas</taxon>
    </lineage>
</organism>
<sequence length="186" mass="20236">MIDTREALFCMGLLMSTTATAAEISPDEGDGAEKPRAANAPSRRSIPDAGFVKEASRAKEEDIAAARLALQHTRTPAVQRFARHVIREQSAAGHQLEIIAPPSIDRAARTQASQEDDLASLHGLRGKAFDKAYIHMQVAANEQAVQLFQTEARSGQDPDLKTFAARTLPMLQQHLQSARQLADELA</sequence>
<protein>
    <recommendedName>
        <fullName evidence="2">DUF4142 domain-containing protein</fullName>
    </recommendedName>
</protein>
<dbReference type="PANTHER" id="PTHR38593:SF1">
    <property type="entry name" value="BLR2558 PROTEIN"/>
    <property type="match status" value="1"/>
</dbReference>
<dbReference type="InterPro" id="IPR012347">
    <property type="entry name" value="Ferritin-like"/>
</dbReference>
<proteinExistence type="predicted"/>
<evidence type="ECO:0000313" key="4">
    <source>
        <dbReference type="Proteomes" id="UP000621859"/>
    </source>
</evidence>
<feature type="domain" description="DUF4142" evidence="2">
    <location>
        <begin position="48"/>
        <end position="181"/>
    </location>
</feature>
<evidence type="ECO:0000313" key="3">
    <source>
        <dbReference type="EMBL" id="GGP27104.1"/>
    </source>
</evidence>
<reference evidence="4" key="1">
    <citation type="journal article" date="2019" name="Int. J. Syst. Evol. Microbiol.">
        <title>The Global Catalogue of Microorganisms (GCM) 10K type strain sequencing project: providing services to taxonomists for standard genome sequencing and annotation.</title>
        <authorList>
            <consortium name="The Broad Institute Genomics Platform"/>
            <consortium name="The Broad Institute Genome Sequencing Center for Infectious Disease"/>
            <person name="Wu L."/>
            <person name="Ma J."/>
        </authorList>
    </citation>
    <scope>NUCLEOTIDE SEQUENCE [LARGE SCALE GENOMIC DNA]</scope>
    <source>
        <strain evidence="4">CGMCC 1.8860</strain>
    </source>
</reference>
<evidence type="ECO:0000259" key="2">
    <source>
        <dbReference type="Pfam" id="PF13628"/>
    </source>
</evidence>
<dbReference type="PANTHER" id="PTHR38593">
    <property type="entry name" value="BLR2558 PROTEIN"/>
    <property type="match status" value="1"/>
</dbReference>
<evidence type="ECO:0000256" key="1">
    <source>
        <dbReference type="SAM" id="MobiDB-lite"/>
    </source>
</evidence>
<name>A0ABQ2PQ88_9NEIS</name>